<comment type="caution">
    <text evidence="1">The sequence shown here is derived from an EMBL/GenBank/DDBJ whole genome shotgun (WGS) entry which is preliminary data.</text>
</comment>
<sequence>MFLCFFCFRREALERRGVDVSGVQVFAEGSRTPLPLTTDTYVLGGKTVRVREDEREGEFCSRGSAGVPRVWLC</sequence>
<keyword evidence="2" id="KW-1185">Reference proteome</keyword>
<name>A0A5B7I4C4_PORTR</name>
<accession>A0A5B7I4C4</accession>
<organism evidence="1 2">
    <name type="scientific">Portunus trituberculatus</name>
    <name type="common">Swimming crab</name>
    <name type="synonym">Neptunus trituberculatus</name>
    <dbReference type="NCBI Taxonomy" id="210409"/>
    <lineage>
        <taxon>Eukaryota</taxon>
        <taxon>Metazoa</taxon>
        <taxon>Ecdysozoa</taxon>
        <taxon>Arthropoda</taxon>
        <taxon>Crustacea</taxon>
        <taxon>Multicrustacea</taxon>
        <taxon>Malacostraca</taxon>
        <taxon>Eumalacostraca</taxon>
        <taxon>Eucarida</taxon>
        <taxon>Decapoda</taxon>
        <taxon>Pleocyemata</taxon>
        <taxon>Brachyura</taxon>
        <taxon>Eubrachyura</taxon>
        <taxon>Portunoidea</taxon>
        <taxon>Portunidae</taxon>
        <taxon>Portuninae</taxon>
        <taxon>Portunus</taxon>
    </lineage>
</organism>
<dbReference type="OrthoDB" id="5585231at2759"/>
<dbReference type="AlphaFoldDB" id="A0A5B7I4C4"/>
<dbReference type="Proteomes" id="UP000324222">
    <property type="component" value="Unassembled WGS sequence"/>
</dbReference>
<gene>
    <name evidence="1" type="ORF">E2C01_073968</name>
</gene>
<dbReference type="EMBL" id="VSRR010051166">
    <property type="protein sequence ID" value="MPC79440.1"/>
    <property type="molecule type" value="Genomic_DNA"/>
</dbReference>
<evidence type="ECO:0000313" key="2">
    <source>
        <dbReference type="Proteomes" id="UP000324222"/>
    </source>
</evidence>
<proteinExistence type="predicted"/>
<protein>
    <submittedName>
        <fullName evidence="1">Uncharacterized protein</fullName>
    </submittedName>
</protein>
<reference evidence="1 2" key="1">
    <citation type="submission" date="2019-05" db="EMBL/GenBank/DDBJ databases">
        <title>Another draft genome of Portunus trituberculatus and its Hox gene families provides insights of decapod evolution.</title>
        <authorList>
            <person name="Jeong J.-H."/>
            <person name="Song I."/>
            <person name="Kim S."/>
            <person name="Choi T."/>
            <person name="Kim D."/>
            <person name="Ryu S."/>
            <person name="Kim W."/>
        </authorList>
    </citation>
    <scope>NUCLEOTIDE SEQUENCE [LARGE SCALE GENOMIC DNA]</scope>
    <source>
        <tissue evidence="1">Muscle</tissue>
    </source>
</reference>
<evidence type="ECO:0000313" key="1">
    <source>
        <dbReference type="EMBL" id="MPC79440.1"/>
    </source>
</evidence>